<evidence type="ECO:0000256" key="1">
    <source>
        <dbReference type="SAM" id="MobiDB-lite"/>
    </source>
</evidence>
<comment type="caution">
    <text evidence="2">The sequence shown here is derived from an EMBL/GenBank/DDBJ whole genome shotgun (WGS) entry which is preliminary data.</text>
</comment>
<feature type="region of interest" description="Disordered" evidence="1">
    <location>
        <begin position="1"/>
        <end position="25"/>
    </location>
</feature>
<dbReference type="EMBL" id="LNQE01000327">
    <property type="protein sequence ID" value="KUG27454.1"/>
    <property type="molecule type" value="Genomic_DNA"/>
</dbReference>
<gene>
    <name evidence="2" type="ORF">ASZ90_002692</name>
</gene>
<dbReference type="AlphaFoldDB" id="A0A0W8G3A8"/>
<reference evidence="2" key="1">
    <citation type="journal article" date="2015" name="Proc. Natl. Acad. Sci. U.S.A.">
        <title>Networks of energetic and metabolic interactions define dynamics in microbial communities.</title>
        <authorList>
            <person name="Embree M."/>
            <person name="Liu J.K."/>
            <person name="Al-Bassam M.M."/>
            <person name="Zengler K."/>
        </authorList>
    </citation>
    <scope>NUCLEOTIDE SEQUENCE</scope>
</reference>
<protein>
    <submittedName>
        <fullName evidence="2">Uncharacterized protein</fullName>
    </submittedName>
</protein>
<proteinExistence type="predicted"/>
<evidence type="ECO:0000313" key="2">
    <source>
        <dbReference type="EMBL" id="KUG27454.1"/>
    </source>
</evidence>
<organism evidence="2">
    <name type="scientific">hydrocarbon metagenome</name>
    <dbReference type="NCBI Taxonomy" id="938273"/>
    <lineage>
        <taxon>unclassified sequences</taxon>
        <taxon>metagenomes</taxon>
        <taxon>ecological metagenomes</taxon>
    </lineage>
</organism>
<name>A0A0W8G3A8_9ZZZZ</name>
<accession>A0A0W8G3A8</accession>
<sequence>MGRVITPNFQRREKPAHPRPVPQAPAEPLFTDAEIWSRDYARADGVVFGICALAAILSRHLGQEGSWPGLLLGLLDAAHRQMEPGPGQLCQAARDLKALLVSETRPDNAQDFSAALLIADLIEYTPRYRATSGS</sequence>